<dbReference type="PROSITE" id="PS50835">
    <property type="entry name" value="IG_LIKE"/>
    <property type="match status" value="4"/>
</dbReference>
<keyword evidence="2" id="KW-0244">Early protein</keyword>
<keyword evidence="5" id="KW-0945">Host-virus interaction</keyword>
<keyword evidence="5" id="KW-1114">Inhibition of host interferon signaling pathway by virus</keyword>
<keyword evidence="6" id="KW-0520">NAD</keyword>
<evidence type="ECO:0000313" key="18">
    <source>
        <dbReference type="EMBL" id="CAH3154746.1"/>
    </source>
</evidence>
<evidence type="ECO:0000256" key="9">
    <source>
        <dbReference type="ARBA" id="ARBA00023258"/>
    </source>
</evidence>
<evidence type="ECO:0000256" key="13">
    <source>
        <dbReference type="ARBA" id="ARBA00045444"/>
    </source>
</evidence>
<evidence type="ECO:0000256" key="15">
    <source>
        <dbReference type="SAM" id="SignalP"/>
    </source>
</evidence>
<feature type="domain" description="TIR" evidence="16">
    <location>
        <begin position="521"/>
        <end position="654"/>
    </location>
</feature>
<keyword evidence="10" id="KW-0393">Immunoglobulin domain</keyword>
<dbReference type="InterPro" id="IPR036179">
    <property type="entry name" value="Ig-like_dom_sf"/>
</dbReference>
<feature type="signal peptide" evidence="15">
    <location>
        <begin position="1"/>
        <end position="21"/>
    </location>
</feature>
<comment type="similarity">
    <text evidence="1">Belongs to the interleukin-1 receptor family.</text>
</comment>
<evidence type="ECO:0000256" key="10">
    <source>
        <dbReference type="ARBA" id="ARBA00023319"/>
    </source>
</evidence>
<evidence type="ECO:0000259" key="16">
    <source>
        <dbReference type="PROSITE" id="PS50104"/>
    </source>
</evidence>
<organism evidence="18 19">
    <name type="scientific">Pocillopora meandrina</name>
    <dbReference type="NCBI Taxonomy" id="46732"/>
    <lineage>
        <taxon>Eukaryota</taxon>
        <taxon>Metazoa</taxon>
        <taxon>Cnidaria</taxon>
        <taxon>Anthozoa</taxon>
        <taxon>Hexacorallia</taxon>
        <taxon>Scleractinia</taxon>
        <taxon>Astrocoeniina</taxon>
        <taxon>Pocilloporidae</taxon>
        <taxon>Pocillopora</taxon>
    </lineage>
</organism>
<evidence type="ECO:0000256" key="4">
    <source>
        <dbReference type="ARBA" id="ARBA00022801"/>
    </source>
</evidence>
<feature type="domain" description="Ig-like" evidence="17">
    <location>
        <begin position="24"/>
        <end position="126"/>
    </location>
</feature>
<feature type="domain" description="Ig-like" evidence="17">
    <location>
        <begin position="238"/>
        <end position="341"/>
    </location>
</feature>
<dbReference type="SMART" id="SM00409">
    <property type="entry name" value="IG"/>
    <property type="match status" value="4"/>
</dbReference>
<dbReference type="PROSITE" id="PS50104">
    <property type="entry name" value="TIR"/>
    <property type="match status" value="1"/>
</dbReference>
<evidence type="ECO:0000256" key="7">
    <source>
        <dbReference type="ARBA" id="ARBA00023157"/>
    </source>
</evidence>
<feature type="transmembrane region" description="Helical" evidence="14">
    <location>
        <begin position="477"/>
        <end position="501"/>
    </location>
</feature>
<keyword evidence="4" id="KW-0378">Hydrolase</keyword>
<accession>A0AAU9XQG3</accession>
<dbReference type="GO" id="GO:0039502">
    <property type="term" value="P:symbiont-mediated suppression of host type I interferon-mediated signaling pathway"/>
    <property type="evidence" value="ECO:0007669"/>
    <property type="project" value="UniProtKB-KW"/>
</dbReference>
<evidence type="ECO:0000256" key="8">
    <source>
        <dbReference type="ARBA" id="ARBA00023180"/>
    </source>
</evidence>
<gene>
    <name evidence="18" type="ORF">PMEA_00027691</name>
</gene>
<dbReference type="Pfam" id="PF00047">
    <property type="entry name" value="ig"/>
    <property type="match status" value="3"/>
</dbReference>
<dbReference type="PANTHER" id="PTHR11890:SF44">
    <property type="entry name" value="X-LINKED INTERLEUKIN-1 RECEPTOR ACCESSORY PROTEIN-LIKE 2"/>
    <property type="match status" value="1"/>
</dbReference>
<keyword evidence="8" id="KW-0325">Glycoprotein</keyword>
<sequence length="670" mass="75639">MSFLFAPLLLGALLSASGVIALKPKISVVDKAVVVRKGSTVTLMCSATRVRRLTTSSSWEFNGQEIKKRNNKIIIPEPHYQTNKRKGNFTLTIKNVSDTDVGTYTCKVSKIHLDRMLEAKENIEVSIQEELLNVTSMQTNITLDEGSTTTLNCSVIFSEAFAVDKYWLLNGKIASKPEVLHQEVNGMSMANKVKRLSITLELKHVTLAQSGIYTCGANSTIGLKTHDIAVNIRDTQGPDLEFTQKTKSYVEITNGTNVTLSCLGIYPAALFDETFWLFNGSQIKSNKHFELNNGFVENNEENIKRRLLSLTIYNAGVEDSGKYECVLNTSHGLRRKNIKVYVTFFPDLKPRISVVNKTVVAQKGSTVTLICSATRVIQNKTSSSWEFNGQEIKKRNNKIIIPEPHYQKDKRKGNFTLTIKNVSDTDVGTYTCKVSNKHLDKMLVAKENIELSIENESDQDVDAPVNTVKEENKRLQLALYISLGLFAGVVVTIGILVKLYYKREPKTLPSIKPVPNDEPIYEYDVFITYSRKDSNWVDSKLLSLLSENQVKYCIDKMHFKLGYPILDSIADSVYQSRYVLAVWSGSYAASRFCKQELDYALHKSFHYSDYSVILIGLESISLKKLPKPLRARTFLNYSDSVDREGWEKRLVKHLKRSVPEKYVHVLGTPV</sequence>
<dbReference type="GO" id="GO:0016787">
    <property type="term" value="F:hydrolase activity"/>
    <property type="evidence" value="ECO:0007669"/>
    <property type="project" value="UniProtKB-KW"/>
</dbReference>
<dbReference type="InterPro" id="IPR003598">
    <property type="entry name" value="Ig_sub2"/>
</dbReference>
<dbReference type="GO" id="GO:0007165">
    <property type="term" value="P:signal transduction"/>
    <property type="evidence" value="ECO:0007669"/>
    <property type="project" value="InterPro"/>
</dbReference>
<dbReference type="InterPro" id="IPR035897">
    <property type="entry name" value="Toll_tir_struct_dom_sf"/>
</dbReference>
<reference evidence="18 19" key="1">
    <citation type="submission" date="2022-05" db="EMBL/GenBank/DDBJ databases">
        <authorList>
            <consortium name="Genoscope - CEA"/>
            <person name="William W."/>
        </authorList>
    </citation>
    <scope>NUCLEOTIDE SEQUENCE [LARGE SCALE GENOMIC DNA]</scope>
</reference>
<dbReference type="Pfam" id="PF13676">
    <property type="entry name" value="TIR_2"/>
    <property type="match status" value="1"/>
</dbReference>
<keyword evidence="14" id="KW-0812">Transmembrane</keyword>
<dbReference type="SMART" id="SM00255">
    <property type="entry name" value="TIR"/>
    <property type="match status" value="1"/>
</dbReference>
<evidence type="ECO:0000313" key="19">
    <source>
        <dbReference type="Proteomes" id="UP001159428"/>
    </source>
</evidence>
<protein>
    <recommendedName>
        <fullName evidence="12">Soluble interferon alpha/beta receptor OPG204</fullName>
    </recommendedName>
</protein>
<keyword evidence="15" id="KW-0732">Signal</keyword>
<dbReference type="Proteomes" id="UP001159428">
    <property type="component" value="Unassembled WGS sequence"/>
</dbReference>
<evidence type="ECO:0000256" key="3">
    <source>
        <dbReference type="ARBA" id="ARBA00022632"/>
    </source>
</evidence>
<feature type="domain" description="Ig-like" evidence="17">
    <location>
        <begin position="129"/>
        <end position="231"/>
    </location>
</feature>
<dbReference type="Gene3D" id="3.40.50.10140">
    <property type="entry name" value="Toll/interleukin-1 receptor homology (TIR) domain"/>
    <property type="match status" value="1"/>
</dbReference>
<evidence type="ECO:0000256" key="11">
    <source>
        <dbReference type="ARBA" id="ARBA00038761"/>
    </source>
</evidence>
<comment type="subunit">
    <text evidence="11">Interacts with host IFNA1.</text>
</comment>
<name>A0AAU9XQG3_9CNID</name>
<feature type="chain" id="PRO_5043728961" description="Soluble interferon alpha/beta receptor OPG204" evidence="15">
    <location>
        <begin position="22"/>
        <end position="670"/>
    </location>
</feature>
<comment type="function">
    <text evidence="13">Counteracts the antiviral effects of host IFN-alpha/beta and key IFN-inducible proteins involved in viral RNA degradation suxh as host OAS1. Acts as a soluble IFN-alpha receptor and thus inhibits the interaction between host IFN-alpha and its receptor.</text>
</comment>
<dbReference type="AlphaFoldDB" id="A0AAU9XQG3"/>
<evidence type="ECO:0000256" key="6">
    <source>
        <dbReference type="ARBA" id="ARBA00023027"/>
    </source>
</evidence>
<dbReference type="PANTHER" id="PTHR11890">
    <property type="entry name" value="INTERLEUKIN-1 RECEPTOR FAMILY MEMBER"/>
    <property type="match status" value="1"/>
</dbReference>
<keyword evidence="14" id="KW-0472">Membrane</keyword>
<keyword evidence="5" id="KW-0899">Viral immunoevasion</keyword>
<evidence type="ECO:0000256" key="12">
    <source>
        <dbReference type="ARBA" id="ARBA00041012"/>
    </source>
</evidence>
<keyword evidence="14" id="KW-1133">Transmembrane helix</keyword>
<dbReference type="InterPro" id="IPR003599">
    <property type="entry name" value="Ig_sub"/>
</dbReference>
<dbReference type="InterPro" id="IPR013783">
    <property type="entry name" value="Ig-like_fold"/>
</dbReference>
<dbReference type="SMART" id="SM00408">
    <property type="entry name" value="IGc2"/>
    <property type="match status" value="4"/>
</dbReference>
<dbReference type="SUPFAM" id="SSF52200">
    <property type="entry name" value="Toll/Interleukin receptor TIR domain"/>
    <property type="match status" value="1"/>
</dbReference>
<evidence type="ECO:0000256" key="5">
    <source>
        <dbReference type="ARBA" id="ARBA00022830"/>
    </source>
</evidence>
<keyword evidence="9" id="KW-0922">Interferon antiviral system evasion</keyword>
<evidence type="ECO:0000256" key="2">
    <source>
        <dbReference type="ARBA" id="ARBA00022518"/>
    </source>
</evidence>
<keyword evidence="7" id="KW-1015">Disulfide bond</keyword>
<keyword evidence="19" id="KW-1185">Reference proteome</keyword>
<dbReference type="Gene3D" id="2.60.40.10">
    <property type="entry name" value="Immunoglobulins"/>
    <property type="match status" value="4"/>
</dbReference>
<comment type="caution">
    <text evidence="18">The sequence shown here is derived from an EMBL/GenBank/DDBJ whole genome shotgun (WGS) entry which is preliminary data.</text>
</comment>
<evidence type="ECO:0000256" key="14">
    <source>
        <dbReference type="SAM" id="Phobius"/>
    </source>
</evidence>
<dbReference type="SUPFAM" id="SSF48726">
    <property type="entry name" value="Immunoglobulin"/>
    <property type="match status" value="4"/>
</dbReference>
<evidence type="ECO:0000259" key="17">
    <source>
        <dbReference type="PROSITE" id="PS50835"/>
    </source>
</evidence>
<dbReference type="InterPro" id="IPR013151">
    <property type="entry name" value="Immunoglobulin_dom"/>
</dbReference>
<dbReference type="InterPro" id="IPR015621">
    <property type="entry name" value="IL-1_rcpt_fam"/>
</dbReference>
<dbReference type="CDD" id="cd00096">
    <property type="entry name" value="Ig"/>
    <property type="match status" value="1"/>
</dbReference>
<dbReference type="EMBL" id="CALNXJ010000056">
    <property type="protein sequence ID" value="CAH3154746.1"/>
    <property type="molecule type" value="Genomic_DNA"/>
</dbReference>
<feature type="domain" description="Ig-like" evidence="17">
    <location>
        <begin position="350"/>
        <end position="452"/>
    </location>
</feature>
<dbReference type="InterPro" id="IPR000157">
    <property type="entry name" value="TIR_dom"/>
</dbReference>
<evidence type="ECO:0000256" key="1">
    <source>
        <dbReference type="ARBA" id="ARBA00009752"/>
    </source>
</evidence>
<keyword evidence="3" id="KW-1090">Inhibition of host innate immune response by virus</keyword>
<dbReference type="InterPro" id="IPR007110">
    <property type="entry name" value="Ig-like_dom"/>
</dbReference>
<proteinExistence type="inferred from homology"/>
<dbReference type="Pfam" id="PF13927">
    <property type="entry name" value="Ig_3"/>
    <property type="match status" value="1"/>
</dbReference>